<proteinExistence type="predicted"/>
<evidence type="ECO:0000313" key="1">
    <source>
        <dbReference type="EMBL" id="GJS58905.1"/>
    </source>
</evidence>
<sequence>MACPLHIIIHPNHHIFESIAAHIFTEYFHHSPYSKYLQIPPNLSCYYLHTLCSLAVLRDRAVSTLAVRRSLDITPPLYLHAVLEIYMREIDRLRLSDGIATRLNSLAFDRRSLEIWSFAEMGGVLEEGEPVDTACSGATTSGIGAMTSGACKSTLVEGFNVDSSKQWCETTNPVRSSKVVPHGVEERGFGTESEHDRYRSLL</sequence>
<evidence type="ECO:0000313" key="2">
    <source>
        <dbReference type="Proteomes" id="UP001151760"/>
    </source>
</evidence>
<reference evidence="1" key="2">
    <citation type="submission" date="2022-01" db="EMBL/GenBank/DDBJ databases">
        <authorList>
            <person name="Yamashiro T."/>
            <person name="Shiraishi A."/>
            <person name="Satake H."/>
            <person name="Nakayama K."/>
        </authorList>
    </citation>
    <scope>NUCLEOTIDE SEQUENCE</scope>
</reference>
<comment type="caution">
    <text evidence="1">The sequence shown here is derived from an EMBL/GenBank/DDBJ whole genome shotgun (WGS) entry which is preliminary data.</text>
</comment>
<protein>
    <submittedName>
        <fullName evidence="1">Uncharacterized protein</fullName>
    </submittedName>
</protein>
<gene>
    <name evidence="1" type="ORF">Tco_0653689</name>
</gene>
<name>A0ABQ4X1A0_9ASTR</name>
<dbReference type="EMBL" id="BQNB010009111">
    <property type="protein sequence ID" value="GJS58905.1"/>
    <property type="molecule type" value="Genomic_DNA"/>
</dbReference>
<reference evidence="1" key="1">
    <citation type="journal article" date="2022" name="Int. J. Mol. Sci.">
        <title>Draft Genome of Tanacetum Coccineum: Genomic Comparison of Closely Related Tanacetum-Family Plants.</title>
        <authorList>
            <person name="Yamashiro T."/>
            <person name="Shiraishi A."/>
            <person name="Nakayama K."/>
            <person name="Satake H."/>
        </authorList>
    </citation>
    <scope>NUCLEOTIDE SEQUENCE</scope>
</reference>
<keyword evidence="2" id="KW-1185">Reference proteome</keyword>
<organism evidence="1 2">
    <name type="scientific">Tanacetum coccineum</name>
    <dbReference type="NCBI Taxonomy" id="301880"/>
    <lineage>
        <taxon>Eukaryota</taxon>
        <taxon>Viridiplantae</taxon>
        <taxon>Streptophyta</taxon>
        <taxon>Embryophyta</taxon>
        <taxon>Tracheophyta</taxon>
        <taxon>Spermatophyta</taxon>
        <taxon>Magnoliopsida</taxon>
        <taxon>eudicotyledons</taxon>
        <taxon>Gunneridae</taxon>
        <taxon>Pentapetalae</taxon>
        <taxon>asterids</taxon>
        <taxon>campanulids</taxon>
        <taxon>Asterales</taxon>
        <taxon>Asteraceae</taxon>
        <taxon>Asteroideae</taxon>
        <taxon>Anthemideae</taxon>
        <taxon>Anthemidinae</taxon>
        <taxon>Tanacetum</taxon>
    </lineage>
</organism>
<accession>A0ABQ4X1A0</accession>
<dbReference type="Proteomes" id="UP001151760">
    <property type="component" value="Unassembled WGS sequence"/>
</dbReference>